<dbReference type="SUPFAM" id="SSF48208">
    <property type="entry name" value="Six-hairpin glycosidases"/>
    <property type="match status" value="1"/>
</dbReference>
<dbReference type="InterPro" id="IPR008928">
    <property type="entry name" value="6-hairpin_glycosidase_sf"/>
</dbReference>
<sequence>MTPTKIPPSVLNKYITATSSVYGPFPSFHPSTASSTLVWSPPPMPFGHNGRYLWNDAFGVINFITLFHETEEPAYLRYAEALASAVHRVLGRTRDGSDYLPGASQSNPLGGGLRIGKTEESGNDCDGQYFHYLTIWMFALNRLSRATREPEYNQMAIQLAQVAHRAFVHSKGSAHPRMVWKMDINLEKALVDSEGNLDPIDGLSVFKLLAHDAAAPPYGTHTDGREVLTEQIKDFERMVESKYKHFQSNDALDLGMTLWTTHFWAKDHWAKEVSKKAYKDLKKLDKEELNSSISLSHRLAFREFGAALGIKCNTANEPEDSLKDKADEIINTWEAYGLVPKPKKQLGKNEEQLAPITEVMYAAALWPGAFKVGYLGPEVTF</sequence>
<name>A0A3N4IKF5_ASCIM</name>
<evidence type="ECO:0000313" key="2">
    <source>
        <dbReference type="Proteomes" id="UP000275078"/>
    </source>
</evidence>
<dbReference type="GO" id="GO:0005975">
    <property type="term" value="P:carbohydrate metabolic process"/>
    <property type="evidence" value="ECO:0007669"/>
    <property type="project" value="InterPro"/>
</dbReference>
<evidence type="ECO:0000313" key="1">
    <source>
        <dbReference type="EMBL" id="RPA86156.1"/>
    </source>
</evidence>
<organism evidence="1 2">
    <name type="scientific">Ascobolus immersus RN42</name>
    <dbReference type="NCBI Taxonomy" id="1160509"/>
    <lineage>
        <taxon>Eukaryota</taxon>
        <taxon>Fungi</taxon>
        <taxon>Dikarya</taxon>
        <taxon>Ascomycota</taxon>
        <taxon>Pezizomycotina</taxon>
        <taxon>Pezizomycetes</taxon>
        <taxon>Pezizales</taxon>
        <taxon>Ascobolaceae</taxon>
        <taxon>Ascobolus</taxon>
    </lineage>
</organism>
<dbReference type="AlphaFoldDB" id="A0A3N4IKF5"/>
<reference evidence="1 2" key="1">
    <citation type="journal article" date="2018" name="Nat. Ecol. Evol.">
        <title>Pezizomycetes genomes reveal the molecular basis of ectomycorrhizal truffle lifestyle.</title>
        <authorList>
            <person name="Murat C."/>
            <person name="Payen T."/>
            <person name="Noel B."/>
            <person name="Kuo A."/>
            <person name="Morin E."/>
            <person name="Chen J."/>
            <person name="Kohler A."/>
            <person name="Krizsan K."/>
            <person name="Balestrini R."/>
            <person name="Da Silva C."/>
            <person name="Montanini B."/>
            <person name="Hainaut M."/>
            <person name="Levati E."/>
            <person name="Barry K.W."/>
            <person name="Belfiori B."/>
            <person name="Cichocki N."/>
            <person name="Clum A."/>
            <person name="Dockter R.B."/>
            <person name="Fauchery L."/>
            <person name="Guy J."/>
            <person name="Iotti M."/>
            <person name="Le Tacon F."/>
            <person name="Lindquist E.A."/>
            <person name="Lipzen A."/>
            <person name="Malagnac F."/>
            <person name="Mello A."/>
            <person name="Molinier V."/>
            <person name="Miyauchi S."/>
            <person name="Poulain J."/>
            <person name="Riccioni C."/>
            <person name="Rubini A."/>
            <person name="Sitrit Y."/>
            <person name="Splivallo R."/>
            <person name="Traeger S."/>
            <person name="Wang M."/>
            <person name="Zifcakova L."/>
            <person name="Wipf D."/>
            <person name="Zambonelli A."/>
            <person name="Paolocci F."/>
            <person name="Nowrousian M."/>
            <person name="Ottonello S."/>
            <person name="Baldrian P."/>
            <person name="Spatafora J.W."/>
            <person name="Henrissat B."/>
            <person name="Nagy L.G."/>
            <person name="Aury J.M."/>
            <person name="Wincker P."/>
            <person name="Grigoriev I.V."/>
            <person name="Bonfante P."/>
            <person name="Martin F.M."/>
        </authorList>
    </citation>
    <scope>NUCLEOTIDE SEQUENCE [LARGE SCALE GENOMIC DNA]</scope>
    <source>
        <strain evidence="1 2">RN42</strain>
    </source>
</reference>
<dbReference type="Proteomes" id="UP000275078">
    <property type="component" value="Unassembled WGS sequence"/>
</dbReference>
<evidence type="ECO:0008006" key="3">
    <source>
        <dbReference type="Google" id="ProtNLM"/>
    </source>
</evidence>
<protein>
    <recommendedName>
        <fullName evidence="3">Six-hairpin glycosidase</fullName>
    </recommendedName>
</protein>
<dbReference type="OrthoDB" id="302966at2759"/>
<proteinExistence type="predicted"/>
<dbReference type="STRING" id="1160509.A0A3N4IKF5"/>
<dbReference type="EMBL" id="ML119650">
    <property type="protein sequence ID" value="RPA86156.1"/>
    <property type="molecule type" value="Genomic_DNA"/>
</dbReference>
<keyword evidence="2" id="KW-1185">Reference proteome</keyword>
<gene>
    <name evidence="1" type="ORF">BJ508DRAFT_411344</name>
</gene>
<accession>A0A3N4IKF5</accession>